<evidence type="ECO:0000313" key="3">
    <source>
        <dbReference type="EMBL" id="KLJ12473.1"/>
    </source>
</evidence>
<proteinExistence type="predicted"/>
<dbReference type="Proteomes" id="UP000053573">
    <property type="component" value="Unassembled WGS sequence"/>
</dbReference>
<protein>
    <submittedName>
        <fullName evidence="3">Uncharacterized protein</fullName>
    </submittedName>
</protein>
<keyword evidence="4" id="KW-1185">Reference proteome</keyword>
<accession>A0A0H1BMY3</accession>
<feature type="signal peptide" evidence="2">
    <location>
        <begin position="1"/>
        <end position="18"/>
    </location>
</feature>
<keyword evidence="2" id="KW-0732">Signal</keyword>
<dbReference type="AlphaFoldDB" id="A0A0H1BMY3"/>
<feature type="region of interest" description="Disordered" evidence="1">
    <location>
        <begin position="83"/>
        <end position="127"/>
    </location>
</feature>
<dbReference type="EMBL" id="LDEV01000892">
    <property type="protein sequence ID" value="KLJ12473.1"/>
    <property type="molecule type" value="Genomic_DNA"/>
</dbReference>
<gene>
    <name evidence="3" type="ORF">EMPG_12500</name>
</gene>
<organism evidence="3 4">
    <name type="scientific">Blastomyces silverae</name>
    <dbReference type="NCBI Taxonomy" id="2060906"/>
    <lineage>
        <taxon>Eukaryota</taxon>
        <taxon>Fungi</taxon>
        <taxon>Dikarya</taxon>
        <taxon>Ascomycota</taxon>
        <taxon>Pezizomycotina</taxon>
        <taxon>Eurotiomycetes</taxon>
        <taxon>Eurotiomycetidae</taxon>
        <taxon>Onygenales</taxon>
        <taxon>Ajellomycetaceae</taxon>
        <taxon>Blastomyces</taxon>
    </lineage>
</organism>
<feature type="chain" id="PRO_5005199716" evidence="2">
    <location>
        <begin position="19"/>
        <end position="127"/>
    </location>
</feature>
<name>A0A0H1BMY3_9EURO</name>
<evidence type="ECO:0000313" key="4">
    <source>
        <dbReference type="Proteomes" id="UP000053573"/>
    </source>
</evidence>
<evidence type="ECO:0000256" key="1">
    <source>
        <dbReference type="SAM" id="MobiDB-lite"/>
    </source>
</evidence>
<comment type="caution">
    <text evidence="3">The sequence shown here is derived from an EMBL/GenBank/DDBJ whole genome shotgun (WGS) entry which is preliminary data.</text>
</comment>
<reference evidence="4" key="1">
    <citation type="journal article" date="2015" name="PLoS Genet.">
        <title>The dynamic genome and transcriptome of the human fungal pathogen Blastomyces and close relative Emmonsia.</title>
        <authorList>
            <person name="Munoz J.F."/>
            <person name="Gauthier G.M."/>
            <person name="Desjardins C.A."/>
            <person name="Gallo J.E."/>
            <person name="Holder J."/>
            <person name="Sullivan T.D."/>
            <person name="Marty A.J."/>
            <person name="Carmen J.C."/>
            <person name="Chen Z."/>
            <person name="Ding L."/>
            <person name="Gujja S."/>
            <person name="Magrini V."/>
            <person name="Misas E."/>
            <person name="Mitreva M."/>
            <person name="Priest M."/>
            <person name="Saif S."/>
            <person name="Whiston E.A."/>
            <person name="Young S."/>
            <person name="Zeng Q."/>
            <person name="Goldman W.E."/>
            <person name="Mardis E.R."/>
            <person name="Taylor J.W."/>
            <person name="McEwen J.G."/>
            <person name="Clay O.K."/>
            <person name="Klein B.S."/>
            <person name="Cuomo C.A."/>
        </authorList>
    </citation>
    <scope>NUCLEOTIDE SEQUENCE [LARGE SCALE GENOMIC DNA]</scope>
    <source>
        <strain evidence="4">UAMH 139</strain>
    </source>
</reference>
<sequence>MAWLNCRVALVWNHSGMASLPGFWSLRLAPWLAKRGEFCLYIRAKLGAADRKRTLASSRSLTLSNIALDTAETIHPARAVSIIQEPRSPGAQEPKTPLATTSPLSLIGEPERPKLRSAGAQRKLIPG</sequence>
<evidence type="ECO:0000256" key="2">
    <source>
        <dbReference type="SAM" id="SignalP"/>
    </source>
</evidence>